<organism evidence="1 2">
    <name type="scientific">Enterococcus silesiacus</name>
    <dbReference type="NCBI Taxonomy" id="332949"/>
    <lineage>
        <taxon>Bacteria</taxon>
        <taxon>Bacillati</taxon>
        <taxon>Bacillota</taxon>
        <taxon>Bacilli</taxon>
        <taxon>Lactobacillales</taxon>
        <taxon>Enterococcaceae</taxon>
        <taxon>Enterococcus</taxon>
    </lineage>
</organism>
<proteinExistence type="predicted"/>
<evidence type="ECO:0000313" key="1">
    <source>
        <dbReference type="EMBL" id="ALS02421.1"/>
    </source>
</evidence>
<name>A0ABM5WB68_9ENTE</name>
<keyword evidence="2" id="KW-1185">Reference proteome</keyword>
<dbReference type="RefSeq" id="WP_071878828.1">
    <property type="nucleotide sequence ID" value="NZ_JXLC01000026.1"/>
</dbReference>
<evidence type="ECO:0000313" key="2">
    <source>
        <dbReference type="Proteomes" id="UP000065511"/>
    </source>
</evidence>
<evidence type="ECO:0008006" key="3">
    <source>
        <dbReference type="Google" id="ProtNLM"/>
    </source>
</evidence>
<accession>A0ABM5WB68</accession>
<dbReference type="Proteomes" id="UP000065511">
    <property type="component" value="Chromosome"/>
</dbReference>
<protein>
    <recommendedName>
        <fullName evidence="3">Type VII secretion protein</fullName>
    </recommendedName>
</protein>
<sequence length="108" mass="11888">MTKTQVSADEMSDLVSLLRSTSSILNEAVTAATELQQTGFYESGMALDKFAIYPMAFVKISDLVQHYERMASLVEFTANEFKDTDNYIASKVAENAQNSAKVKGGTIY</sequence>
<gene>
    <name evidence="1" type="ORF">ATZ33_13800</name>
</gene>
<dbReference type="EMBL" id="CP013614">
    <property type="protein sequence ID" value="ALS02421.1"/>
    <property type="molecule type" value="Genomic_DNA"/>
</dbReference>
<reference evidence="1 2" key="1">
    <citation type="submission" date="2015-12" db="EMBL/GenBank/DDBJ databases">
        <authorList>
            <person name="Lauer A."/>
            <person name="Humrighouse B."/>
            <person name="Loparev V."/>
            <person name="Shewmaker P.L."/>
            <person name="Whitney A.M."/>
            <person name="McLaughlin R.W."/>
        </authorList>
    </citation>
    <scope>NUCLEOTIDE SEQUENCE [LARGE SCALE GENOMIC DNA]</scope>
    <source>
        <strain evidence="1 2">LMG 23085</strain>
    </source>
</reference>